<evidence type="ECO:0000313" key="6">
    <source>
        <dbReference type="Proteomes" id="UP000177622"/>
    </source>
</evidence>
<evidence type="ECO:0000256" key="4">
    <source>
        <dbReference type="SAM" id="SignalP"/>
    </source>
</evidence>
<dbReference type="InterPro" id="IPR000675">
    <property type="entry name" value="Cutinase/axe"/>
</dbReference>
<comment type="caution">
    <text evidence="5">The sequence shown here is derived from an EMBL/GenBank/DDBJ whole genome shotgun (WGS) entry which is preliminary data.</text>
</comment>
<dbReference type="GO" id="GO:0052689">
    <property type="term" value="F:carboxylic ester hydrolase activity"/>
    <property type="evidence" value="ECO:0007669"/>
    <property type="project" value="UniProtKB-ARBA"/>
</dbReference>
<dbReference type="RefSeq" id="XP_022492846.1">
    <property type="nucleotide sequence ID" value="XM_022627301.1"/>
</dbReference>
<keyword evidence="6" id="KW-1185">Reference proteome</keyword>
<keyword evidence="2" id="KW-1015">Disulfide bond</keyword>
<dbReference type="STRING" id="1835702.A0A1F5LWV5"/>
<dbReference type="GO" id="GO:0072330">
    <property type="term" value="P:monocarboxylic acid biosynthetic process"/>
    <property type="evidence" value="ECO:0007669"/>
    <property type="project" value="UniProtKB-ARBA"/>
</dbReference>
<reference evidence="5 6" key="1">
    <citation type="journal article" date="2016" name="Sci. Rep.">
        <title>Penicillium arizonense, a new, genome sequenced fungal species, reveals a high chemical diversity in secreted metabolites.</title>
        <authorList>
            <person name="Grijseels S."/>
            <person name="Nielsen J.C."/>
            <person name="Randelovic M."/>
            <person name="Nielsen J."/>
            <person name="Nielsen K.F."/>
            <person name="Workman M."/>
            <person name="Frisvad J.C."/>
        </authorList>
    </citation>
    <scope>NUCLEOTIDE SEQUENCE [LARGE SCALE GENOMIC DNA]</scope>
    <source>
        <strain evidence="5 6">CBS 141311</strain>
    </source>
</reference>
<keyword evidence="4" id="KW-0732">Signal</keyword>
<dbReference type="SUPFAM" id="SSF53474">
    <property type="entry name" value="alpha/beta-Hydrolases"/>
    <property type="match status" value="1"/>
</dbReference>
<sequence length="236" mass="25972">MRGVLLTIGFLAVATATRNPNCTDGLYMIVARGTTEPAAANEEGLYPENSGSHGYLAQLIAAHIKDSSIIGPLTSVVLCRGAGGDFNHNPPLLPDRVKSTVVAAVLFGDPTDIANAAYDRDRSFHNGTLPRTNNIVCKQYGDRMTSWCDQGDDYATQATSMRFMFSIFRNTPVPWFNTWLKDGKIPQRPLLLRRPHPQAPPQAQGQAVCRPARRQRHPQPQSPAVPPLARRLDLLY</sequence>
<dbReference type="PANTHER" id="PTHR33630">
    <property type="entry name" value="CUTINASE RV1984C-RELATED-RELATED"/>
    <property type="match status" value="1"/>
</dbReference>
<dbReference type="AlphaFoldDB" id="A0A1F5LWV5"/>
<protein>
    <recommendedName>
        <fullName evidence="7">Cutinase</fullName>
    </recommendedName>
</protein>
<feature type="signal peptide" evidence="4">
    <location>
        <begin position="1"/>
        <end position="16"/>
    </location>
</feature>
<feature type="region of interest" description="Disordered" evidence="3">
    <location>
        <begin position="191"/>
        <end position="226"/>
    </location>
</feature>
<name>A0A1F5LWV5_PENAI</name>
<dbReference type="PANTHER" id="PTHR33630:SF9">
    <property type="entry name" value="CUTINASE 4"/>
    <property type="match status" value="1"/>
</dbReference>
<accession>A0A1F5LWV5</accession>
<evidence type="ECO:0000256" key="1">
    <source>
        <dbReference type="ARBA" id="ARBA00022801"/>
    </source>
</evidence>
<evidence type="ECO:0008006" key="7">
    <source>
        <dbReference type="Google" id="ProtNLM"/>
    </source>
</evidence>
<dbReference type="Gene3D" id="3.40.50.1820">
    <property type="entry name" value="alpha/beta hydrolase"/>
    <property type="match status" value="1"/>
</dbReference>
<dbReference type="InterPro" id="IPR029058">
    <property type="entry name" value="AB_hydrolase_fold"/>
</dbReference>
<keyword evidence="1" id="KW-0378">Hydrolase</keyword>
<dbReference type="Proteomes" id="UP000177622">
    <property type="component" value="Unassembled WGS sequence"/>
</dbReference>
<evidence type="ECO:0000256" key="3">
    <source>
        <dbReference type="SAM" id="MobiDB-lite"/>
    </source>
</evidence>
<proteinExistence type="predicted"/>
<feature type="chain" id="PRO_5009519938" description="Cutinase" evidence="4">
    <location>
        <begin position="17"/>
        <end position="236"/>
    </location>
</feature>
<gene>
    <name evidence="5" type="ORF">PENARI_c002G02428</name>
</gene>
<dbReference type="GeneID" id="34572035"/>
<dbReference type="Pfam" id="PF01083">
    <property type="entry name" value="Cutinase"/>
    <property type="match status" value="1"/>
</dbReference>
<organism evidence="5 6">
    <name type="scientific">Penicillium arizonense</name>
    <dbReference type="NCBI Taxonomy" id="1835702"/>
    <lineage>
        <taxon>Eukaryota</taxon>
        <taxon>Fungi</taxon>
        <taxon>Dikarya</taxon>
        <taxon>Ascomycota</taxon>
        <taxon>Pezizomycotina</taxon>
        <taxon>Eurotiomycetes</taxon>
        <taxon>Eurotiomycetidae</taxon>
        <taxon>Eurotiales</taxon>
        <taxon>Aspergillaceae</taxon>
        <taxon>Penicillium</taxon>
    </lineage>
</organism>
<dbReference type="EMBL" id="LXJU01000002">
    <property type="protein sequence ID" value="OGE57421.1"/>
    <property type="molecule type" value="Genomic_DNA"/>
</dbReference>
<dbReference type="OrthoDB" id="2586582at2759"/>
<dbReference type="GO" id="GO:0017000">
    <property type="term" value="P:antibiotic biosynthetic process"/>
    <property type="evidence" value="ECO:0007669"/>
    <property type="project" value="UniProtKB-ARBA"/>
</dbReference>
<evidence type="ECO:0000313" key="5">
    <source>
        <dbReference type="EMBL" id="OGE57421.1"/>
    </source>
</evidence>
<evidence type="ECO:0000256" key="2">
    <source>
        <dbReference type="ARBA" id="ARBA00023157"/>
    </source>
</evidence>